<dbReference type="InterPro" id="IPR026444">
    <property type="entry name" value="Secre_tail"/>
</dbReference>
<evidence type="ECO:0000313" key="3">
    <source>
        <dbReference type="Proteomes" id="UP000228535"/>
    </source>
</evidence>
<proteinExistence type="predicted"/>
<dbReference type="PANTHER" id="PTHR35580:SF1">
    <property type="entry name" value="PHYTASE-LIKE DOMAIN-CONTAINING PROTEIN"/>
    <property type="match status" value="1"/>
</dbReference>
<name>A0A2M9BSK6_9BACT</name>
<reference evidence="2 3" key="1">
    <citation type="submission" date="2017-11" db="EMBL/GenBank/DDBJ databases">
        <title>Genomic Encyclopedia of Archaeal and Bacterial Type Strains, Phase II (KMG-II): From Individual Species to Whole Genera.</title>
        <authorList>
            <person name="Goeker M."/>
        </authorList>
    </citation>
    <scope>NUCLEOTIDE SEQUENCE [LARGE SCALE GENOMIC DNA]</scope>
    <source>
        <strain evidence="2 3">DSM 11115</strain>
    </source>
</reference>
<gene>
    <name evidence="2" type="ORF">CLV45_2377</name>
</gene>
<feature type="signal peptide" evidence="1">
    <location>
        <begin position="1"/>
        <end position="26"/>
    </location>
</feature>
<dbReference type="EMBL" id="PGFA01000001">
    <property type="protein sequence ID" value="PJJ60940.1"/>
    <property type="molecule type" value="Genomic_DNA"/>
</dbReference>
<accession>A0A2M9BSK6</accession>
<organism evidence="2 3">
    <name type="scientific">Hymenobacter chitinivorans DSM 11115</name>
    <dbReference type="NCBI Taxonomy" id="1121954"/>
    <lineage>
        <taxon>Bacteria</taxon>
        <taxon>Pseudomonadati</taxon>
        <taxon>Bacteroidota</taxon>
        <taxon>Cytophagia</taxon>
        <taxon>Cytophagales</taxon>
        <taxon>Hymenobacteraceae</taxon>
        <taxon>Hymenobacter</taxon>
    </lineage>
</organism>
<dbReference type="Pfam" id="PF06739">
    <property type="entry name" value="SBBP"/>
    <property type="match status" value="1"/>
</dbReference>
<keyword evidence="3" id="KW-1185">Reference proteome</keyword>
<dbReference type="InterPro" id="IPR052918">
    <property type="entry name" value="Motility_Chemotaxis_Reg"/>
</dbReference>
<evidence type="ECO:0000313" key="2">
    <source>
        <dbReference type="EMBL" id="PJJ60940.1"/>
    </source>
</evidence>
<keyword evidence="1" id="KW-0732">Signal</keyword>
<sequence>MLHFLPRRAALLFSLLVAASGAQSQAQTTPSWSTATRAGSRWSNQDETVTGAVDAAGNLYRVGIFAGTRVVGSTTLTSAGGYDAYLAKYAPSGALAWVRQLGSAGQDAATNVALDAAGNVYLTGSFTSSLDLGNHVTLAGNEGNIDQRNITQLFVARFSPQGVAQWARQSTVDPDNLVGSSGLVVDASGTVAVAGLCHGRIGVGPTTATLPNPAKHGSFLARFNGATGELLTLTPAYWYSRTGQAGMELPTLSLAPNGDYYLVLQQSYDQDLQLGSTSLPSTGSSNLVAVRLGAAGAVAWVQRTDLGASPYRFYDHQSRADATGNLYLAGSFDGQIQNGRATVASRGDYDAFLLKYSPQGQVEWLHTDGGPGPDRWANLDLDAQGNVYVTGSFAQTASVGTTALTSAGGTDVAVASYSPQGQLRWVQRAGGPGNDGGYFLGLDARTDVHVLGSFADGSVFGPVVLGSSAAAGELFVGVLQNSVLGTRVGVEPRALSGLYPNPATTQVHLPGLAAGTRVQLLDPLGRLARETQVSGTGQVSVQGLRPGLYTLHATTAQGRPCSGKLVVSE</sequence>
<comment type="caution">
    <text evidence="2">The sequence shown here is derived from an EMBL/GenBank/DDBJ whole genome shotgun (WGS) entry which is preliminary data.</text>
</comment>
<evidence type="ECO:0000256" key="1">
    <source>
        <dbReference type="SAM" id="SignalP"/>
    </source>
</evidence>
<dbReference type="InterPro" id="IPR010620">
    <property type="entry name" value="SBBP_repeat"/>
</dbReference>
<dbReference type="RefSeq" id="WP_100336564.1">
    <property type="nucleotide sequence ID" value="NZ_PGFA01000001.1"/>
</dbReference>
<dbReference type="Proteomes" id="UP000228535">
    <property type="component" value="Unassembled WGS sequence"/>
</dbReference>
<dbReference type="PANTHER" id="PTHR35580">
    <property type="entry name" value="CELL SURFACE GLYCOPROTEIN (S-LAYER PROTEIN)-LIKE PROTEIN"/>
    <property type="match status" value="1"/>
</dbReference>
<dbReference type="NCBIfam" id="TIGR04183">
    <property type="entry name" value="Por_Secre_tail"/>
    <property type="match status" value="1"/>
</dbReference>
<dbReference type="AlphaFoldDB" id="A0A2M9BSK6"/>
<protein>
    <submittedName>
        <fullName evidence="2">Putative secreted protein (Por secretion system target)</fullName>
    </submittedName>
</protein>
<feature type="chain" id="PRO_5014922345" evidence="1">
    <location>
        <begin position="27"/>
        <end position="569"/>
    </location>
</feature>
<dbReference type="OrthoDB" id="610424at2"/>